<protein>
    <submittedName>
        <fullName evidence="2">SAM-dependent methyltransferase</fullName>
    </submittedName>
</protein>
<gene>
    <name evidence="2" type="ORF">C7U54_03765</name>
</gene>
<feature type="domain" description="Methyltransferase" evidence="1">
    <location>
        <begin position="51"/>
        <end position="157"/>
    </location>
</feature>
<dbReference type="EMBL" id="PYLQ01000003">
    <property type="protein sequence ID" value="PST42778.1"/>
    <property type="molecule type" value="Genomic_DNA"/>
</dbReference>
<dbReference type="CDD" id="cd02440">
    <property type="entry name" value="AdoMet_MTases"/>
    <property type="match status" value="1"/>
</dbReference>
<dbReference type="GO" id="GO:0032259">
    <property type="term" value="P:methylation"/>
    <property type="evidence" value="ECO:0007669"/>
    <property type="project" value="UniProtKB-KW"/>
</dbReference>
<dbReference type="PANTHER" id="PTHR43861">
    <property type="entry name" value="TRANS-ACONITATE 2-METHYLTRANSFERASE-RELATED"/>
    <property type="match status" value="1"/>
</dbReference>
<dbReference type="GO" id="GO:0008168">
    <property type="term" value="F:methyltransferase activity"/>
    <property type="evidence" value="ECO:0007669"/>
    <property type="project" value="UniProtKB-KW"/>
</dbReference>
<dbReference type="InterPro" id="IPR029063">
    <property type="entry name" value="SAM-dependent_MTases_sf"/>
</dbReference>
<dbReference type="InterPro" id="IPR025714">
    <property type="entry name" value="Methyltranfer_dom"/>
</dbReference>
<evidence type="ECO:0000259" key="1">
    <source>
        <dbReference type="Pfam" id="PF13847"/>
    </source>
</evidence>
<keyword evidence="3" id="KW-1185">Reference proteome</keyword>
<keyword evidence="2" id="KW-0808">Transferase</keyword>
<keyword evidence="2" id="KW-0489">Methyltransferase</keyword>
<dbReference type="Pfam" id="PF13847">
    <property type="entry name" value="Methyltransf_31"/>
    <property type="match status" value="1"/>
</dbReference>
<reference evidence="2 3" key="1">
    <citation type="journal article" date="2019" name="Int. J. Syst. Evol. Microbiol.">
        <title>Faecalibacillus intestinalis gen. nov., sp. nov. and Faecalibacillus faecis sp. nov., isolated from human faeces.</title>
        <authorList>
            <person name="Seo B."/>
            <person name="Jeon K."/>
            <person name="Baek I."/>
            <person name="Lee Y.M."/>
            <person name="Baek K."/>
            <person name="Ko G."/>
        </authorList>
    </citation>
    <scope>NUCLEOTIDE SEQUENCE [LARGE SCALE GENOMIC DNA]</scope>
    <source>
        <strain evidence="2 3">SNUG30099</strain>
    </source>
</reference>
<dbReference type="Gene3D" id="3.40.50.150">
    <property type="entry name" value="Vaccinia Virus protein VP39"/>
    <property type="match status" value="1"/>
</dbReference>
<organism evidence="2 3">
    <name type="scientific">Faecalibacillus intestinalis</name>
    <dbReference type="NCBI Taxonomy" id="1982626"/>
    <lineage>
        <taxon>Bacteria</taxon>
        <taxon>Bacillati</taxon>
        <taxon>Bacillota</taxon>
        <taxon>Erysipelotrichia</taxon>
        <taxon>Erysipelotrichales</taxon>
        <taxon>Coprobacillaceae</taxon>
        <taxon>Faecalibacillus</taxon>
    </lineage>
</organism>
<dbReference type="AlphaFoldDB" id="A0A2T3G5I2"/>
<dbReference type="Proteomes" id="UP000240974">
    <property type="component" value="Unassembled WGS sequence"/>
</dbReference>
<proteinExistence type="predicted"/>
<sequence length="242" mass="28414">MLNKGEFMTSQLNKIADYWNQRSFGYSLDNQEELLHDQEKWIELINRYLKINKGMKVLDLGCGPGFFSVMLTNYGCQVIGIDYSDKMLEEARNNAGKFKANVEFQKMDVQNLAFQDETFDLVITRNVTWNLEKPVQAYKEILRVLKNKGHLLNVDGNHYYHYQDRDYNRSGHSDHQHMEGIDVSIIDNIAKELKLSYVLRPQYDIKILKEIGFQQIESEILSKEKTKEGKELIRQFLIHAIK</sequence>
<comment type="caution">
    <text evidence="2">The sequence shown here is derived from an EMBL/GenBank/DDBJ whole genome shotgun (WGS) entry which is preliminary data.</text>
</comment>
<name>A0A2T3G5I2_9FIRM</name>
<accession>A0A2T3G5I2</accession>
<evidence type="ECO:0000313" key="2">
    <source>
        <dbReference type="EMBL" id="PST42778.1"/>
    </source>
</evidence>
<evidence type="ECO:0000313" key="3">
    <source>
        <dbReference type="Proteomes" id="UP000240974"/>
    </source>
</evidence>
<dbReference type="SUPFAM" id="SSF53335">
    <property type="entry name" value="S-adenosyl-L-methionine-dependent methyltransferases"/>
    <property type="match status" value="1"/>
</dbReference>